<keyword evidence="1" id="KW-0808">Transferase</keyword>
<sequence length="262" mass="28433">MASAVANLHSGNNARFNAEALSWDSRPFVHEASAGAARAVRTCLDELQAPEKGYEVLEIGCGTGILSFLLARDKRVRRMVAVDAAEGMINVLKTKVEKDKEVGDKIVPLAILLQDPEDAALPSAATGNGRQKFDLITSHLVLHHIPDLKSVLETMYGCLAPGGCVMLTDFENVSSESKRFHPASKLDGVARHGINAKEMGALMKSVGFQNVDVRAHWTMDKIVEKYEGEFGKEDDGAKTAQELGKLGETMQFPFVLCYGMKG</sequence>
<reference evidence="2 3" key="1">
    <citation type="journal article" date="2012" name="PLoS Pathog.">
        <title>Diverse lifestyles and strategies of plant pathogenesis encoded in the genomes of eighteen Dothideomycetes fungi.</title>
        <authorList>
            <person name="Ohm R.A."/>
            <person name="Feau N."/>
            <person name="Henrissat B."/>
            <person name="Schoch C.L."/>
            <person name="Horwitz B.A."/>
            <person name="Barry K.W."/>
            <person name="Condon B.J."/>
            <person name="Copeland A.C."/>
            <person name="Dhillon B."/>
            <person name="Glaser F."/>
            <person name="Hesse C.N."/>
            <person name="Kosti I."/>
            <person name="LaButti K."/>
            <person name="Lindquist E.A."/>
            <person name="Lucas S."/>
            <person name="Salamov A.A."/>
            <person name="Bradshaw R.E."/>
            <person name="Ciuffetti L."/>
            <person name="Hamelin R.C."/>
            <person name="Kema G.H.J."/>
            <person name="Lawrence C."/>
            <person name="Scott J.A."/>
            <person name="Spatafora J.W."/>
            <person name="Turgeon B.G."/>
            <person name="de Wit P.J.G.M."/>
            <person name="Zhong S."/>
            <person name="Goodwin S.B."/>
            <person name="Grigoriev I.V."/>
        </authorList>
    </citation>
    <scope>NUCLEOTIDE SEQUENCE [LARGE SCALE GENOMIC DNA]</scope>
    <source>
        <strain evidence="2 3">CIRAD86</strain>
    </source>
</reference>
<dbReference type="VEuPathDB" id="FungiDB:MYCFIDRAFT_209855"/>
<dbReference type="CDD" id="cd02440">
    <property type="entry name" value="AdoMet_MTases"/>
    <property type="match status" value="1"/>
</dbReference>
<dbReference type="Gene3D" id="3.40.50.150">
    <property type="entry name" value="Vaccinia Virus protein VP39"/>
    <property type="match status" value="1"/>
</dbReference>
<dbReference type="Proteomes" id="UP000016932">
    <property type="component" value="Unassembled WGS sequence"/>
</dbReference>
<name>N1QBN7_PSEFD</name>
<dbReference type="EMBL" id="KB446555">
    <property type="protein sequence ID" value="EME88603.1"/>
    <property type="molecule type" value="Genomic_DNA"/>
</dbReference>
<evidence type="ECO:0000313" key="3">
    <source>
        <dbReference type="Proteomes" id="UP000016932"/>
    </source>
</evidence>
<dbReference type="AlphaFoldDB" id="N1QBN7"/>
<dbReference type="Pfam" id="PF13489">
    <property type="entry name" value="Methyltransf_23"/>
    <property type="match status" value="1"/>
</dbReference>
<protein>
    <recommendedName>
        <fullName evidence="4">S-adenosyl-L-methionine-dependent methyltransferase</fullName>
    </recommendedName>
</protein>
<dbReference type="PANTHER" id="PTHR43861">
    <property type="entry name" value="TRANS-ACONITATE 2-METHYLTRANSFERASE-RELATED"/>
    <property type="match status" value="1"/>
</dbReference>
<gene>
    <name evidence="2" type="ORF">MYCFIDRAFT_209855</name>
</gene>
<dbReference type="RefSeq" id="XP_007921574.1">
    <property type="nucleotide sequence ID" value="XM_007923383.1"/>
</dbReference>
<accession>N1QBN7</accession>
<dbReference type="KEGG" id="pfj:MYCFIDRAFT_209855"/>
<dbReference type="GeneID" id="19336917"/>
<dbReference type="HOGENOM" id="CLU_037990_1_2_1"/>
<dbReference type="OrthoDB" id="66144at2759"/>
<evidence type="ECO:0000256" key="1">
    <source>
        <dbReference type="ARBA" id="ARBA00022679"/>
    </source>
</evidence>
<evidence type="ECO:0008006" key="4">
    <source>
        <dbReference type="Google" id="ProtNLM"/>
    </source>
</evidence>
<dbReference type="eggNOG" id="ENOG502S7K8">
    <property type="taxonomic scope" value="Eukaryota"/>
</dbReference>
<dbReference type="SUPFAM" id="SSF53335">
    <property type="entry name" value="S-adenosyl-L-methionine-dependent methyltransferases"/>
    <property type="match status" value="1"/>
</dbReference>
<dbReference type="PANTHER" id="PTHR43861:SF3">
    <property type="entry name" value="PUTATIVE (AFU_ORTHOLOGUE AFUA_2G14390)-RELATED"/>
    <property type="match status" value="1"/>
</dbReference>
<evidence type="ECO:0000313" key="2">
    <source>
        <dbReference type="EMBL" id="EME88603.1"/>
    </source>
</evidence>
<proteinExistence type="predicted"/>
<dbReference type="GO" id="GO:0016740">
    <property type="term" value="F:transferase activity"/>
    <property type="evidence" value="ECO:0007669"/>
    <property type="project" value="UniProtKB-KW"/>
</dbReference>
<dbReference type="InterPro" id="IPR029063">
    <property type="entry name" value="SAM-dependent_MTases_sf"/>
</dbReference>
<organism evidence="2 3">
    <name type="scientific">Pseudocercospora fijiensis (strain CIRAD86)</name>
    <name type="common">Black leaf streak disease fungus</name>
    <name type="synonym">Mycosphaerella fijiensis</name>
    <dbReference type="NCBI Taxonomy" id="383855"/>
    <lineage>
        <taxon>Eukaryota</taxon>
        <taxon>Fungi</taxon>
        <taxon>Dikarya</taxon>
        <taxon>Ascomycota</taxon>
        <taxon>Pezizomycotina</taxon>
        <taxon>Dothideomycetes</taxon>
        <taxon>Dothideomycetidae</taxon>
        <taxon>Mycosphaerellales</taxon>
        <taxon>Mycosphaerellaceae</taxon>
        <taxon>Pseudocercospora</taxon>
    </lineage>
</organism>
<keyword evidence="3" id="KW-1185">Reference proteome</keyword>